<reference evidence="2 3" key="1">
    <citation type="submission" date="2023-06" db="EMBL/GenBank/DDBJ databases">
        <authorList>
            <person name="Feng G."/>
            <person name="Li J."/>
            <person name="Zhu H."/>
        </authorList>
    </citation>
    <scope>NUCLEOTIDE SEQUENCE [LARGE SCALE GENOMIC DNA]</scope>
    <source>
        <strain evidence="2 3">RHCKG23</strain>
    </source>
</reference>
<dbReference type="SMART" id="SM00065">
    <property type="entry name" value="GAF"/>
    <property type="match status" value="1"/>
</dbReference>
<dbReference type="SUPFAM" id="SSF81606">
    <property type="entry name" value="PP2C-like"/>
    <property type="match status" value="1"/>
</dbReference>
<evidence type="ECO:0000313" key="3">
    <source>
        <dbReference type="Proteomes" id="UP001237823"/>
    </source>
</evidence>
<dbReference type="Pfam" id="PF07228">
    <property type="entry name" value="SpoIIE"/>
    <property type="match status" value="1"/>
</dbReference>
<evidence type="ECO:0000259" key="1">
    <source>
        <dbReference type="SMART" id="SM00065"/>
    </source>
</evidence>
<feature type="domain" description="GAF" evidence="1">
    <location>
        <begin position="24"/>
        <end position="166"/>
    </location>
</feature>
<dbReference type="Gene3D" id="3.60.40.10">
    <property type="entry name" value="PPM-type phosphatase domain"/>
    <property type="match status" value="1"/>
</dbReference>
<dbReference type="Proteomes" id="UP001237823">
    <property type="component" value="Unassembled WGS sequence"/>
</dbReference>
<accession>A0ABT7T524</accession>
<dbReference type="InterPro" id="IPR036457">
    <property type="entry name" value="PPM-type-like_dom_sf"/>
</dbReference>
<proteinExistence type="predicted"/>
<dbReference type="InterPro" id="IPR029016">
    <property type="entry name" value="GAF-like_dom_sf"/>
</dbReference>
<sequence>MTNHLAGADRRTAVIEALEVLGSGPEERFDRITRMTHEAFGVPLTFLNLVHHDLVTTQSTFGFQQGTSVPASEQFCATTVLSPEPMVIPDAALDMRFAQSRAVTEYGIRFYAGAPLTMPDGTRVGTLCVMDAEPRVFSDEDLALLGDLARWAERELGYSIERGRVQRVLAGLVPDPVTVPGASVTGLVVADEDGGDLADWRTAADGSVHVTVGTVTAAGRASALLAASVRAAVVARTDLPLRDAVAGLEAQLTPDLSTAGAVGSLLHLRFDPTSGHAEWVDAGHGEALHLSGGTVTPLRSTDLPFGLRSGGVQRSVSSLDLAPGDRVVFVTDGTLGLDGVGDAHGLATVAAAHPDDLVDHVRALVPTDRTTADVTVVVLTRPAAD</sequence>
<dbReference type="SUPFAM" id="SSF55781">
    <property type="entry name" value="GAF domain-like"/>
    <property type="match status" value="1"/>
</dbReference>
<dbReference type="Gene3D" id="3.30.450.40">
    <property type="match status" value="1"/>
</dbReference>
<evidence type="ECO:0000313" key="2">
    <source>
        <dbReference type="EMBL" id="MDM7884677.1"/>
    </source>
</evidence>
<dbReference type="PANTHER" id="PTHR43102:SF2">
    <property type="entry name" value="GAF DOMAIN-CONTAINING PROTEIN"/>
    <property type="match status" value="1"/>
</dbReference>
<protein>
    <submittedName>
        <fullName evidence="2">SpoIIE family protein phosphatase</fullName>
    </submittedName>
</protein>
<dbReference type="PANTHER" id="PTHR43102">
    <property type="entry name" value="SLR1143 PROTEIN"/>
    <property type="match status" value="1"/>
</dbReference>
<dbReference type="InterPro" id="IPR001932">
    <property type="entry name" value="PPM-type_phosphatase-like_dom"/>
</dbReference>
<organism evidence="2 3">
    <name type="scientific">Curtobacterium citri</name>
    <dbReference type="NCBI Taxonomy" id="3055139"/>
    <lineage>
        <taxon>Bacteria</taxon>
        <taxon>Bacillati</taxon>
        <taxon>Actinomycetota</taxon>
        <taxon>Actinomycetes</taxon>
        <taxon>Micrococcales</taxon>
        <taxon>Microbacteriaceae</taxon>
        <taxon>Curtobacterium</taxon>
    </lineage>
</organism>
<keyword evidence="3" id="KW-1185">Reference proteome</keyword>
<dbReference type="Pfam" id="PF01590">
    <property type="entry name" value="GAF"/>
    <property type="match status" value="1"/>
</dbReference>
<dbReference type="InterPro" id="IPR003018">
    <property type="entry name" value="GAF"/>
</dbReference>
<name>A0ABT7T524_9MICO</name>
<comment type="caution">
    <text evidence="2">The sequence shown here is derived from an EMBL/GenBank/DDBJ whole genome shotgun (WGS) entry which is preliminary data.</text>
</comment>
<dbReference type="RefSeq" id="WP_182045275.1">
    <property type="nucleotide sequence ID" value="NZ_JAUCML010000003.1"/>
</dbReference>
<gene>
    <name evidence="2" type="ORF">QUG92_06115</name>
</gene>
<dbReference type="EMBL" id="JAUCML010000003">
    <property type="protein sequence ID" value="MDM7884677.1"/>
    <property type="molecule type" value="Genomic_DNA"/>
</dbReference>